<dbReference type="PIRSF" id="PIRSF034834">
    <property type="entry name" value="PduT"/>
    <property type="match status" value="1"/>
</dbReference>
<feature type="domain" description="BMC" evidence="4">
    <location>
        <begin position="3"/>
        <end position="87"/>
    </location>
</feature>
<dbReference type="SUPFAM" id="SSF143414">
    <property type="entry name" value="CcmK-like"/>
    <property type="match status" value="2"/>
</dbReference>
<keyword evidence="6" id="KW-1185">Reference proteome</keyword>
<dbReference type="PANTHER" id="PTHR33941:SF11">
    <property type="entry name" value="BACTERIAL MICROCOMPARTMENT SHELL PROTEIN PDUJ"/>
    <property type="match status" value="1"/>
</dbReference>
<comment type="subcellular location">
    <subcellularLocation>
        <location evidence="1">Bacterial microcompartment</location>
    </subcellularLocation>
</comment>
<dbReference type="GO" id="GO:0031469">
    <property type="term" value="C:bacterial microcompartment"/>
    <property type="evidence" value="ECO:0007669"/>
    <property type="project" value="UniProtKB-SubCell"/>
</dbReference>
<dbReference type="InterPro" id="IPR050575">
    <property type="entry name" value="BMC_shell"/>
</dbReference>
<evidence type="ECO:0000256" key="1">
    <source>
        <dbReference type="ARBA" id="ARBA00024322"/>
    </source>
</evidence>
<evidence type="ECO:0000256" key="3">
    <source>
        <dbReference type="PROSITE-ProRule" id="PRU01278"/>
    </source>
</evidence>
<dbReference type="RefSeq" id="WP_092210423.1">
    <property type="nucleotide sequence ID" value="NZ_FMUX01000005.1"/>
</dbReference>
<evidence type="ECO:0000313" key="6">
    <source>
        <dbReference type="Proteomes" id="UP000198870"/>
    </source>
</evidence>
<evidence type="ECO:0000256" key="2">
    <source>
        <dbReference type="ARBA" id="ARBA00024446"/>
    </source>
</evidence>
<protein>
    <submittedName>
        <fullName evidence="5">Carboxysome shell and ethanolamine utilization microcompartment protein CcmL/EutN</fullName>
    </submittedName>
</protein>
<dbReference type="EMBL" id="FMUX01000005">
    <property type="protein sequence ID" value="SCY24069.1"/>
    <property type="molecule type" value="Genomic_DNA"/>
</dbReference>
<dbReference type="PROSITE" id="PS51930">
    <property type="entry name" value="BMC_2"/>
    <property type="match status" value="2"/>
</dbReference>
<proteinExistence type="inferred from homology"/>
<dbReference type="InterPro" id="IPR011238">
    <property type="entry name" value="Micro_shell_prot_PduT"/>
</dbReference>
<dbReference type="CDD" id="cd07054">
    <property type="entry name" value="BMC_PduT_repeat2"/>
    <property type="match status" value="1"/>
</dbReference>
<keyword evidence="2" id="KW-1283">Bacterial microcompartment</keyword>
<comment type="similarity">
    <text evidence="3">Belongs to the bacterial microcompartments protein family.</text>
</comment>
<dbReference type="OrthoDB" id="9791973at2"/>
<dbReference type="InterPro" id="IPR044872">
    <property type="entry name" value="CcmK/CsoS1_BMC"/>
</dbReference>
<feature type="domain" description="BMC" evidence="4">
    <location>
        <begin position="94"/>
        <end position="178"/>
    </location>
</feature>
<organism evidence="5 6">
    <name type="scientific">Desulfoluna spongiiphila</name>
    <dbReference type="NCBI Taxonomy" id="419481"/>
    <lineage>
        <taxon>Bacteria</taxon>
        <taxon>Pseudomonadati</taxon>
        <taxon>Thermodesulfobacteriota</taxon>
        <taxon>Desulfobacteria</taxon>
        <taxon>Desulfobacterales</taxon>
        <taxon>Desulfolunaceae</taxon>
        <taxon>Desulfoluna</taxon>
    </lineage>
</organism>
<dbReference type="AlphaFoldDB" id="A0A1G5EAQ5"/>
<gene>
    <name evidence="5" type="ORF">SAMN05216233_105269</name>
</gene>
<evidence type="ECO:0000313" key="5">
    <source>
        <dbReference type="EMBL" id="SCY24069.1"/>
    </source>
</evidence>
<sequence>MDSLGLIESRSIAAGAVLADIMVKAAGVTLLKAGTICSGRYLIHVGGDRESVATSVKAAEGAGYSLAGSYTIGGVSQEVLDVLKHSPTVTHCGAIGVVECRTASSGVAAADQAVKRSDALLARIVTGNGINGKSYFVMTGDVASVEESVAAARETLGKDLVEAVVIPSPDSSVVNALVRRL</sequence>
<dbReference type="InterPro" id="IPR037233">
    <property type="entry name" value="CcmK-like_sf"/>
</dbReference>
<evidence type="ECO:0000259" key="4">
    <source>
        <dbReference type="PROSITE" id="PS51930"/>
    </source>
</evidence>
<reference evidence="5 6" key="1">
    <citation type="submission" date="2016-10" db="EMBL/GenBank/DDBJ databases">
        <authorList>
            <person name="de Groot N.N."/>
        </authorList>
    </citation>
    <scope>NUCLEOTIDE SEQUENCE [LARGE SCALE GENOMIC DNA]</scope>
    <source>
        <strain evidence="5 6">AA1</strain>
    </source>
</reference>
<dbReference type="SMART" id="SM00877">
    <property type="entry name" value="BMC"/>
    <property type="match status" value="2"/>
</dbReference>
<dbReference type="Pfam" id="PF00936">
    <property type="entry name" value="BMC"/>
    <property type="match status" value="2"/>
</dbReference>
<name>A0A1G5EAQ5_9BACT</name>
<accession>A0A1G5EAQ5</accession>
<dbReference type="PANTHER" id="PTHR33941">
    <property type="entry name" value="PROPANEDIOL UTILIZATION PROTEIN PDUA"/>
    <property type="match status" value="1"/>
</dbReference>
<dbReference type="InterPro" id="IPR000249">
    <property type="entry name" value="BMC_dom"/>
</dbReference>
<dbReference type="Gene3D" id="3.30.70.1710">
    <property type="match status" value="2"/>
</dbReference>
<dbReference type="STRING" id="419481.SAMN05216233_105269"/>
<dbReference type="Proteomes" id="UP000198870">
    <property type="component" value="Unassembled WGS sequence"/>
</dbReference>